<comment type="caution">
    <text evidence="1">The sequence shown here is derived from an EMBL/GenBank/DDBJ whole genome shotgun (WGS) entry which is preliminary data.</text>
</comment>
<organism evidence="1 2">
    <name type="scientific">Cotesia congregata</name>
    <name type="common">Parasitoid wasp</name>
    <name type="synonym">Apanteles congregatus</name>
    <dbReference type="NCBI Taxonomy" id="51543"/>
    <lineage>
        <taxon>Eukaryota</taxon>
        <taxon>Metazoa</taxon>
        <taxon>Ecdysozoa</taxon>
        <taxon>Arthropoda</taxon>
        <taxon>Hexapoda</taxon>
        <taxon>Insecta</taxon>
        <taxon>Pterygota</taxon>
        <taxon>Neoptera</taxon>
        <taxon>Endopterygota</taxon>
        <taxon>Hymenoptera</taxon>
        <taxon>Apocrita</taxon>
        <taxon>Ichneumonoidea</taxon>
        <taxon>Braconidae</taxon>
        <taxon>Microgastrinae</taxon>
        <taxon>Cotesia</taxon>
    </lineage>
</organism>
<reference evidence="1" key="1">
    <citation type="submission" date="2021-04" db="EMBL/GenBank/DDBJ databases">
        <authorList>
            <person name="Chebbi M.A.C M."/>
        </authorList>
    </citation>
    <scope>NUCLEOTIDE SEQUENCE</scope>
</reference>
<gene>
    <name evidence="1" type="ORF">HICCMSTLAB_LOCUS7523</name>
</gene>
<sequence length="105" mass="11024">MADKQKVAAPPVDAVGADVVDAGTSFPFVSSTFTVGKTGGLAGVLMSTLLSICANFLQHKYANLLANNSDWTNSSRYWSASGSNSFNIPSSDGLNRILSNNSKIH</sequence>
<protein>
    <submittedName>
        <fullName evidence="1">Uncharacterized protein</fullName>
    </submittedName>
</protein>
<name>A0A8J2HFF3_COTCN</name>
<keyword evidence="2" id="KW-1185">Reference proteome</keyword>
<evidence type="ECO:0000313" key="1">
    <source>
        <dbReference type="EMBL" id="CAG5095066.1"/>
    </source>
</evidence>
<evidence type="ECO:0000313" key="2">
    <source>
        <dbReference type="Proteomes" id="UP000786811"/>
    </source>
</evidence>
<dbReference type="Proteomes" id="UP000786811">
    <property type="component" value="Unassembled WGS sequence"/>
</dbReference>
<dbReference type="AlphaFoldDB" id="A0A8J2HFF3"/>
<proteinExistence type="predicted"/>
<dbReference type="EMBL" id="CAJNRD030001121">
    <property type="protein sequence ID" value="CAG5095066.1"/>
    <property type="molecule type" value="Genomic_DNA"/>
</dbReference>
<accession>A0A8J2HFF3</accession>